<keyword evidence="6" id="KW-0560">Oxidoreductase</keyword>
<feature type="compositionally biased region" description="Polar residues" evidence="4">
    <location>
        <begin position="258"/>
        <end position="273"/>
    </location>
</feature>
<dbReference type="GO" id="GO:0042744">
    <property type="term" value="P:hydrogen peroxide catabolic process"/>
    <property type="evidence" value="ECO:0007669"/>
    <property type="project" value="TreeGrafter"/>
</dbReference>
<evidence type="ECO:0000259" key="5">
    <source>
        <dbReference type="SMART" id="SM01060"/>
    </source>
</evidence>
<dbReference type="PANTHER" id="PTHR11465">
    <property type="entry name" value="CATALASE"/>
    <property type="match status" value="1"/>
</dbReference>
<dbReference type="GO" id="GO:0020037">
    <property type="term" value="F:heme binding"/>
    <property type="evidence" value="ECO:0007669"/>
    <property type="project" value="InterPro"/>
</dbReference>
<proteinExistence type="predicted"/>
<evidence type="ECO:0000313" key="6">
    <source>
        <dbReference type="EMBL" id="WGH93744.1"/>
    </source>
</evidence>
<keyword evidence="7" id="KW-1185">Reference proteome</keyword>
<evidence type="ECO:0000256" key="2">
    <source>
        <dbReference type="ARBA" id="ARBA00002974"/>
    </source>
</evidence>
<dbReference type="SMART" id="SM01060">
    <property type="entry name" value="Catalase"/>
    <property type="match status" value="1"/>
</dbReference>
<organism evidence="6 7">
    <name type="scientific">Auritidibacter ignavus</name>
    <dbReference type="NCBI Taxonomy" id="678932"/>
    <lineage>
        <taxon>Bacteria</taxon>
        <taxon>Bacillati</taxon>
        <taxon>Actinomycetota</taxon>
        <taxon>Actinomycetes</taxon>
        <taxon>Micrococcales</taxon>
        <taxon>Micrococcaceae</taxon>
        <taxon>Auritidibacter</taxon>
    </lineage>
</organism>
<dbReference type="EC" id="1.11.1.6" evidence="3"/>
<dbReference type="InterPro" id="IPR020835">
    <property type="entry name" value="Catalase_sf"/>
</dbReference>
<keyword evidence="6" id="KW-0575">Peroxidase</keyword>
<dbReference type="AlphaFoldDB" id="A0AAJ6AQ33"/>
<dbReference type="PROSITE" id="PS00437">
    <property type="entry name" value="CATALASE_1"/>
    <property type="match status" value="1"/>
</dbReference>
<dbReference type="InterPro" id="IPR011614">
    <property type="entry name" value="Catalase_core"/>
</dbReference>
<dbReference type="GO" id="GO:0005737">
    <property type="term" value="C:cytoplasm"/>
    <property type="evidence" value="ECO:0007669"/>
    <property type="project" value="TreeGrafter"/>
</dbReference>
<name>A0AAJ6AQ33_9MICC</name>
<feature type="region of interest" description="Disordered" evidence="4">
    <location>
        <begin position="252"/>
        <end position="273"/>
    </location>
</feature>
<dbReference type="Gene3D" id="2.40.180.10">
    <property type="entry name" value="Catalase core domain"/>
    <property type="match status" value="1"/>
</dbReference>
<dbReference type="EMBL" id="CP122566">
    <property type="protein sequence ID" value="WGH93744.1"/>
    <property type="molecule type" value="Genomic_DNA"/>
</dbReference>
<dbReference type="PRINTS" id="PR00067">
    <property type="entry name" value="CATALASE"/>
</dbReference>
<dbReference type="GO" id="GO:0042542">
    <property type="term" value="P:response to hydrogen peroxide"/>
    <property type="evidence" value="ECO:0007669"/>
    <property type="project" value="TreeGrafter"/>
</dbReference>
<feature type="compositionally biased region" description="Basic residues" evidence="4">
    <location>
        <begin position="216"/>
        <end position="231"/>
    </location>
</feature>
<dbReference type="PANTHER" id="PTHR11465:SF23">
    <property type="entry name" value="CATALASE-2"/>
    <property type="match status" value="1"/>
</dbReference>
<evidence type="ECO:0000256" key="3">
    <source>
        <dbReference type="ARBA" id="ARBA00012314"/>
    </source>
</evidence>
<evidence type="ECO:0000256" key="1">
    <source>
        <dbReference type="ARBA" id="ARBA00001971"/>
    </source>
</evidence>
<dbReference type="PROSITE" id="PS51402">
    <property type="entry name" value="CATALASE_3"/>
    <property type="match status" value="1"/>
</dbReference>
<dbReference type="Proteomes" id="UP001224674">
    <property type="component" value="Chromosome"/>
</dbReference>
<dbReference type="GO" id="GO:0004096">
    <property type="term" value="F:catalase activity"/>
    <property type="evidence" value="ECO:0007669"/>
    <property type="project" value="UniProtKB-EC"/>
</dbReference>
<dbReference type="InterPro" id="IPR018028">
    <property type="entry name" value="Catalase"/>
</dbReference>
<comment type="cofactor">
    <cofactor evidence="1">
        <name>heme</name>
        <dbReference type="ChEBI" id="CHEBI:30413"/>
    </cofactor>
</comment>
<dbReference type="SUPFAM" id="SSF56634">
    <property type="entry name" value="Heme-dependent catalase-like"/>
    <property type="match status" value="1"/>
</dbReference>
<gene>
    <name evidence="6" type="ORF">QDX21_02800</name>
</gene>
<sequence>MQGQDLGSASKDLYEAIERGDYPQWDLYVQLMEDHDHPELEWDPLDDTKIWPENDFPLRHVGTMTLNRNVEDFHNESEQIAMGTGVLVDGLDFSDDKMLVGRTFSYSDTQRYRVGPNYLQLPVNQPKGVKGRVHTNQRGGEMSYSVDLAPGQNPHVNYEPSLHNGLTEAEAKPNNPAAGHRPAHRLQPGAHQRLPARPRQVQHHERLGARRAGQGHGHHALRPRAVRDCRSHRRSPAVDLMDECGRAGQHLAAGSGSAGAQKTASLGHTFNMT</sequence>
<evidence type="ECO:0000313" key="7">
    <source>
        <dbReference type="Proteomes" id="UP001224674"/>
    </source>
</evidence>
<accession>A0AAJ6AQ33</accession>
<evidence type="ECO:0000256" key="4">
    <source>
        <dbReference type="SAM" id="MobiDB-lite"/>
    </source>
</evidence>
<feature type="region of interest" description="Disordered" evidence="4">
    <location>
        <begin position="204"/>
        <end position="231"/>
    </location>
</feature>
<dbReference type="Pfam" id="PF00199">
    <property type="entry name" value="Catalase"/>
    <property type="match status" value="1"/>
</dbReference>
<reference evidence="6 7" key="1">
    <citation type="submission" date="2023-03" db="EMBL/GenBank/DDBJ databases">
        <title>Complete genome sequences of several Auritidibacter ignavus strains isolated from ear infections.</title>
        <authorList>
            <person name="Baehr T."/>
            <person name="Baumhoegger A.M."/>
        </authorList>
    </citation>
    <scope>NUCLEOTIDE SEQUENCE [LARGE SCALE GENOMIC DNA]</scope>
    <source>
        <strain evidence="6 7">BABAE-6</strain>
    </source>
</reference>
<comment type="function">
    <text evidence="2">Decomposes hydrogen peroxide into water and oxygen; serves to protect cells from the toxic effects of hydrogen peroxide.</text>
</comment>
<dbReference type="InterPro" id="IPR002226">
    <property type="entry name" value="Catalase_haem_BS"/>
</dbReference>
<protein>
    <recommendedName>
        <fullName evidence="3">catalase</fullName>
        <ecNumber evidence="3">1.11.1.6</ecNumber>
    </recommendedName>
</protein>
<dbReference type="RefSeq" id="WP_199223094.1">
    <property type="nucleotide sequence ID" value="NZ_CP122561.1"/>
</dbReference>
<feature type="domain" description="Catalase core" evidence="5">
    <location>
        <begin position="1"/>
        <end position="167"/>
    </location>
</feature>